<evidence type="ECO:0000313" key="4">
    <source>
        <dbReference type="Proteomes" id="UP000018817"/>
    </source>
</evidence>
<dbReference type="InterPro" id="IPR011010">
    <property type="entry name" value="DNA_brk_join_enz"/>
</dbReference>
<proteinExistence type="predicted"/>
<reference evidence="3 4" key="2">
    <citation type="submission" date="2013-11" db="EMBL/GenBank/DDBJ databases">
        <title>The Genome Sequence of Phytophthora parasitica INRA-310.</title>
        <authorList>
            <consortium name="The Broad Institute Genomics Platform"/>
            <person name="Russ C."/>
            <person name="Tyler B."/>
            <person name="Panabieres F."/>
            <person name="Shan W."/>
            <person name="Tripathy S."/>
            <person name="Grunwald N."/>
            <person name="Machado M."/>
            <person name="Johnson C.S."/>
            <person name="Arredondo F."/>
            <person name="Hong C."/>
            <person name="Coffey M."/>
            <person name="Young S.K."/>
            <person name="Zeng Q."/>
            <person name="Gargeya S."/>
            <person name="Fitzgerald M."/>
            <person name="Abouelleil A."/>
            <person name="Alvarado L."/>
            <person name="Chapman S.B."/>
            <person name="Gainer-Dewar J."/>
            <person name="Goldberg J."/>
            <person name="Griggs A."/>
            <person name="Gujja S."/>
            <person name="Hansen M."/>
            <person name="Howarth C."/>
            <person name="Imamovic A."/>
            <person name="Ireland A."/>
            <person name="Larimer J."/>
            <person name="McCowan C."/>
            <person name="Murphy C."/>
            <person name="Pearson M."/>
            <person name="Poon T.W."/>
            <person name="Priest M."/>
            <person name="Roberts A."/>
            <person name="Saif S."/>
            <person name="Shea T."/>
            <person name="Sykes S."/>
            <person name="Wortman J."/>
            <person name="Nusbaum C."/>
            <person name="Birren B."/>
        </authorList>
    </citation>
    <scope>NUCLEOTIDE SEQUENCE [LARGE SCALE GENOMIC DNA]</scope>
    <source>
        <strain evidence="3 4">INRA-310</strain>
    </source>
</reference>
<evidence type="ECO:0000256" key="1">
    <source>
        <dbReference type="ARBA" id="ARBA00023172"/>
    </source>
</evidence>
<dbReference type="OMA" id="VYHYAYL"/>
<dbReference type="AlphaFoldDB" id="W2PW09"/>
<dbReference type="GO" id="GO:0006310">
    <property type="term" value="P:DNA recombination"/>
    <property type="evidence" value="ECO:0007669"/>
    <property type="project" value="UniProtKB-KW"/>
</dbReference>
<reference evidence="4" key="1">
    <citation type="submission" date="2011-12" db="EMBL/GenBank/DDBJ databases">
        <authorList>
            <consortium name="The Broad Institute Genome Sequencing Platform"/>
            <person name="Russ C."/>
            <person name="Tyler B."/>
            <person name="Panabieres F."/>
            <person name="Shan W."/>
            <person name="Tripathy S."/>
            <person name="Grunwald N."/>
            <person name="Machado M."/>
            <person name="Young S.K."/>
            <person name="Zeng Q."/>
            <person name="Gargeya S."/>
            <person name="Fitzgerald M."/>
            <person name="Haas B."/>
            <person name="Abouelleil A."/>
            <person name="Alvarado L."/>
            <person name="Arachchi H.M."/>
            <person name="Berlin A."/>
            <person name="Chapman S.B."/>
            <person name="Gearin G."/>
            <person name="Goldberg J."/>
            <person name="Griggs A."/>
            <person name="Gujja S."/>
            <person name="Hansen M."/>
            <person name="Heiman D."/>
            <person name="Howarth C."/>
            <person name="Larimer J."/>
            <person name="Lui A."/>
            <person name="MacDonald P.J.P."/>
            <person name="McCowen C."/>
            <person name="Montmayeur A."/>
            <person name="Murphy C."/>
            <person name="Neiman D."/>
            <person name="Pearson M."/>
            <person name="Priest M."/>
            <person name="Roberts A."/>
            <person name="Saif S."/>
            <person name="Shea T."/>
            <person name="Sisk P."/>
            <person name="Stolte C."/>
            <person name="Sykes S."/>
            <person name="Wortman J."/>
            <person name="Nusbaum C."/>
            <person name="Birren B."/>
        </authorList>
    </citation>
    <scope>NUCLEOTIDE SEQUENCE [LARGE SCALE GENOMIC DNA]</scope>
    <source>
        <strain evidence="4">INRA-310</strain>
    </source>
</reference>
<dbReference type="GO" id="GO:0015074">
    <property type="term" value="P:DNA integration"/>
    <property type="evidence" value="ECO:0007669"/>
    <property type="project" value="InterPro"/>
</dbReference>
<dbReference type="VEuPathDB" id="FungiDB:PPTG_14913"/>
<evidence type="ECO:0000256" key="2">
    <source>
        <dbReference type="SAM" id="SignalP"/>
    </source>
</evidence>
<name>W2PW09_PHYN3</name>
<evidence type="ECO:0000313" key="3">
    <source>
        <dbReference type="EMBL" id="ETN04205.1"/>
    </source>
</evidence>
<dbReference type="GeneID" id="20184155"/>
<feature type="signal peptide" evidence="2">
    <location>
        <begin position="1"/>
        <end position="29"/>
    </location>
</feature>
<accession>W2PW09</accession>
<dbReference type="SUPFAM" id="SSF56349">
    <property type="entry name" value="DNA breaking-rejoining enzymes"/>
    <property type="match status" value="1"/>
</dbReference>
<keyword evidence="1" id="KW-0233">DNA recombination</keyword>
<dbReference type="Proteomes" id="UP000018817">
    <property type="component" value="Unassembled WGS sequence"/>
</dbReference>
<gene>
    <name evidence="3" type="ORF">PPTG_14913</name>
</gene>
<dbReference type="RefSeq" id="XP_008910506.1">
    <property type="nucleotide sequence ID" value="XM_008912258.1"/>
</dbReference>
<organism evidence="3 4">
    <name type="scientific">Phytophthora nicotianae (strain INRA-310)</name>
    <name type="common">Phytophthora parasitica</name>
    <dbReference type="NCBI Taxonomy" id="761204"/>
    <lineage>
        <taxon>Eukaryota</taxon>
        <taxon>Sar</taxon>
        <taxon>Stramenopiles</taxon>
        <taxon>Oomycota</taxon>
        <taxon>Peronosporomycetes</taxon>
        <taxon>Peronosporales</taxon>
        <taxon>Peronosporaceae</taxon>
        <taxon>Phytophthora</taxon>
    </lineage>
</organism>
<dbReference type="EMBL" id="KI669605">
    <property type="protein sequence ID" value="ETN04205.1"/>
    <property type="molecule type" value="Genomic_DNA"/>
</dbReference>
<dbReference type="OrthoDB" id="78603at2759"/>
<protein>
    <recommendedName>
        <fullName evidence="5">PiggyBac transposable element-derived protein domain-containing protein</fullName>
    </recommendedName>
</protein>
<sequence>MEMMRSTSREMIFARVFLVLSWNLMSRSANTVSLCYNHMEWGEDALKVFFAHMKNDQRGTRPRDPRHIYANPPMPEVCPILAIGLYWMVYGVDSNVNQVFPGNDQYDRFRKTLRRVSESPGVKNELDRVGVRCDDIGTHSMRKGSATYCSSGSTACPPAIAVHLRAGWALGGVQDRYLRHDSAGDMLVGRTVSGLPIHKSEFAILPPRFKGGRYQVETAKRICFRGLPPNVSLIGEYALASTVYHYAYLKEHHPDEHPIFQASLMRNEQKIQELKEFIICDEASSEETITATGVSPHVVL</sequence>
<keyword evidence="2" id="KW-0732">Signal</keyword>
<evidence type="ECO:0008006" key="5">
    <source>
        <dbReference type="Google" id="ProtNLM"/>
    </source>
</evidence>
<feature type="chain" id="PRO_5004822492" description="PiggyBac transposable element-derived protein domain-containing protein" evidence="2">
    <location>
        <begin position="30"/>
        <end position="300"/>
    </location>
</feature>
<dbReference type="Gene3D" id="1.10.443.10">
    <property type="entry name" value="Intergrase catalytic core"/>
    <property type="match status" value="1"/>
</dbReference>
<dbReference type="InterPro" id="IPR013762">
    <property type="entry name" value="Integrase-like_cat_sf"/>
</dbReference>
<dbReference type="GO" id="GO:0003677">
    <property type="term" value="F:DNA binding"/>
    <property type="evidence" value="ECO:0007669"/>
    <property type="project" value="InterPro"/>
</dbReference>